<organism evidence="2 3">
    <name type="scientific">Luteimonas salinisoli</name>
    <dbReference type="NCBI Taxonomy" id="2752307"/>
    <lineage>
        <taxon>Bacteria</taxon>
        <taxon>Pseudomonadati</taxon>
        <taxon>Pseudomonadota</taxon>
        <taxon>Gammaproteobacteria</taxon>
        <taxon>Lysobacterales</taxon>
        <taxon>Lysobacteraceae</taxon>
        <taxon>Luteimonas</taxon>
    </lineage>
</organism>
<dbReference type="AlphaFoldDB" id="A0A853JEI7"/>
<name>A0A853JEI7_9GAMM</name>
<feature type="transmembrane region" description="Helical" evidence="1">
    <location>
        <begin position="166"/>
        <end position="188"/>
    </location>
</feature>
<feature type="transmembrane region" description="Helical" evidence="1">
    <location>
        <begin position="209"/>
        <end position="232"/>
    </location>
</feature>
<keyword evidence="1" id="KW-1133">Transmembrane helix</keyword>
<keyword evidence="1" id="KW-0812">Transmembrane</keyword>
<evidence type="ECO:0000256" key="1">
    <source>
        <dbReference type="SAM" id="Phobius"/>
    </source>
</evidence>
<sequence>MNRADARPRRALGRRLARIFTVALLSVVAVALFRYAGSVDWPGVREAFGSYPAALLCSAAGLAVASYLLYCGYDLAARRYAGHALSTPRVAAAAFVSYAFNLNLGALIGGVGFRFRMYLRAGIAAGVIARIVAFSIVANWLGYTALAGLLLVLSPEPLAVAAGLRAPYLVAAGVAALALVAAYLLACVGLRERVLCIRGHEYRLPTPALALLQLALSSLNWLTIATILFVLLGREVAYPVVLGALLAGAVFAALVHIPAGLGALEAAFLALLGGHVGQPQLIAALLAYRAIYYIAPLLLAILAYLGLEARAPSGSGDRSER</sequence>
<feature type="transmembrane region" description="Helical" evidence="1">
    <location>
        <begin position="16"/>
        <end position="36"/>
    </location>
</feature>
<keyword evidence="3" id="KW-1185">Reference proteome</keyword>
<keyword evidence="1" id="KW-0472">Membrane</keyword>
<feature type="transmembrane region" description="Helical" evidence="1">
    <location>
        <begin position="244"/>
        <end position="274"/>
    </location>
</feature>
<dbReference type="Proteomes" id="UP000578091">
    <property type="component" value="Unassembled WGS sequence"/>
</dbReference>
<reference evidence="2 3" key="1">
    <citation type="submission" date="2020-07" db="EMBL/GenBank/DDBJ databases">
        <title>Luteimonas sp. SJ-92.</title>
        <authorList>
            <person name="Huang X.-X."/>
            <person name="Xu L."/>
            <person name="Sun J.-Q."/>
        </authorList>
    </citation>
    <scope>NUCLEOTIDE SEQUENCE [LARGE SCALE GENOMIC DNA]</scope>
    <source>
        <strain evidence="2 3">SJ-92</strain>
    </source>
</reference>
<dbReference type="RefSeq" id="WP_180678791.1">
    <property type="nucleotide sequence ID" value="NZ_JACCKA010000070.1"/>
</dbReference>
<feature type="transmembrane region" description="Helical" evidence="1">
    <location>
        <begin position="127"/>
        <end position="154"/>
    </location>
</feature>
<feature type="transmembrane region" description="Helical" evidence="1">
    <location>
        <begin position="48"/>
        <end position="70"/>
    </location>
</feature>
<evidence type="ECO:0000313" key="2">
    <source>
        <dbReference type="EMBL" id="NZA27007.1"/>
    </source>
</evidence>
<feature type="transmembrane region" description="Helical" evidence="1">
    <location>
        <begin position="90"/>
        <end position="115"/>
    </location>
</feature>
<dbReference type="EMBL" id="JACCKA010000070">
    <property type="protein sequence ID" value="NZA27007.1"/>
    <property type="molecule type" value="Genomic_DNA"/>
</dbReference>
<protein>
    <submittedName>
        <fullName evidence="2">UPF0104 family protein</fullName>
    </submittedName>
</protein>
<feature type="transmembrane region" description="Helical" evidence="1">
    <location>
        <begin position="286"/>
        <end position="307"/>
    </location>
</feature>
<gene>
    <name evidence="2" type="ORF">H0E84_11505</name>
</gene>
<comment type="caution">
    <text evidence="2">The sequence shown here is derived from an EMBL/GenBank/DDBJ whole genome shotgun (WGS) entry which is preliminary data.</text>
</comment>
<proteinExistence type="predicted"/>
<evidence type="ECO:0000313" key="3">
    <source>
        <dbReference type="Proteomes" id="UP000578091"/>
    </source>
</evidence>
<accession>A0A853JEI7</accession>